<dbReference type="InterPro" id="IPR038404">
    <property type="entry name" value="TRAP_DctP_sf"/>
</dbReference>
<dbReference type="Proteomes" id="UP001226720">
    <property type="component" value="Unassembled WGS sequence"/>
</dbReference>
<evidence type="ECO:0000256" key="1">
    <source>
        <dbReference type="ARBA" id="ARBA00022729"/>
    </source>
</evidence>
<evidence type="ECO:0000313" key="4">
    <source>
        <dbReference type="Proteomes" id="UP001226720"/>
    </source>
</evidence>
<dbReference type="GeneID" id="301325483"/>
<comment type="caution">
    <text evidence="3">The sequence shown here is derived from an EMBL/GenBank/DDBJ whole genome shotgun (WGS) entry which is preliminary data.</text>
</comment>
<dbReference type="InterPro" id="IPR018389">
    <property type="entry name" value="DctP_fam"/>
</dbReference>
<dbReference type="Gene3D" id="3.40.190.170">
    <property type="entry name" value="Bacterial extracellular solute-binding protein, family 7"/>
    <property type="match status" value="1"/>
</dbReference>
<dbReference type="EMBL" id="JAUSWM010000002">
    <property type="protein sequence ID" value="MDQ0482463.1"/>
    <property type="molecule type" value="Genomic_DNA"/>
</dbReference>
<dbReference type="PANTHER" id="PTHR33376">
    <property type="match status" value="1"/>
</dbReference>
<dbReference type="PANTHER" id="PTHR33376:SF2">
    <property type="entry name" value="DICARBOXYLATE-BINDING PERIPLASMIC PROTEIN"/>
    <property type="match status" value="1"/>
</dbReference>
<protein>
    <submittedName>
        <fullName evidence="3">Tripartite ATP-independent transporter DctP family solute receptor</fullName>
    </submittedName>
</protein>
<reference evidence="3" key="1">
    <citation type="submission" date="2023-07" db="EMBL/GenBank/DDBJ databases">
        <title>Genomic Encyclopedia of Type Strains, Phase IV (KMG-IV): sequencing the most valuable type-strain genomes for metagenomic binning, comparative biology and taxonomic classification.</title>
        <authorList>
            <person name="Goeker M."/>
        </authorList>
    </citation>
    <scope>NUCLEOTIDE SEQUENCE [LARGE SCALE GENOMIC DNA]</scope>
    <source>
        <strain evidence="3">JSM 076093</strain>
    </source>
</reference>
<feature type="signal peptide" evidence="2">
    <location>
        <begin position="1"/>
        <end position="27"/>
    </location>
</feature>
<dbReference type="PIRSF" id="PIRSF006470">
    <property type="entry name" value="DctB"/>
    <property type="match status" value="1"/>
</dbReference>
<keyword evidence="1 2" id="KW-0732">Signal</keyword>
<dbReference type="InterPro" id="IPR004682">
    <property type="entry name" value="TRAP_DctP"/>
</dbReference>
<keyword evidence="4" id="KW-1185">Reference proteome</keyword>
<dbReference type="CDD" id="cd13671">
    <property type="entry name" value="PBP2_TRAP_SBP_like_3"/>
    <property type="match status" value="1"/>
</dbReference>
<evidence type="ECO:0000313" key="3">
    <source>
        <dbReference type="EMBL" id="MDQ0482463.1"/>
    </source>
</evidence>
<dbReference type="Pfam" id="PF03480">
    <property type="entry name" value="DctP"/>
    <property type="match status" value="1"/>
</dbReference>
<evidence type="ECO:0000256" key="2">
    <source>
        <dbReference type="SAM" id="SignalP"/>
    </source>
</evidence>
<gene>
    <name evidence="3" type="ORF">QO000_001432</name>
</gene>
<proteinExistence type="predicted"/>
<dbReference type="PROSITE" id="PS51257">
    <property type="entry name" value="PROKAR_LIPOPROTEIN"/>
    <property type="match status" value="1"/>
</dbReference>
<organism evidence="3 4">
    <name type="scientific">Guptibacillus hwajinpoensis</name>
    <dbReference type="NCBI Taxonomy" id="208199"/>
    <lineage>
        <taxon>Bacteria</taxon>
        <taxon>Bacillati</taxon>
        <taxon>Bacillota</taxon>
        <taxon>Bacilli</taxon>
        <taxon>Bacillales</taxon>
        <taxon>Guptibacillaceae</taxon>
        <taxon>Guptibacillus</taxon>
    </lineage>
</organism>
<name>A0ABU0JZC9_9BACL</name>
<dbReference type="NCBIfam" id="TIGR00787">
    <property type="entry name" value="dctP"/>
    <property type="match status" value="1"/>
</dbReference>
<accession>A0ABU0JZC9</accession>
<dbReference type="NCBIfam" id="NF037995">
    <property type="entry name" value="TRAP_S1"/>
    <property type="match status" value="1"/>
</dbReference>
<sequence>MKRLRGKLVVVVSAFVMAIGITGCSSAGTSGNAGNESAAKIGDQIVLKLSEPQVDEYPDSIAEKEFAKRVEELSDGRIKVEVYTGGQLGDETTTIEQTQVGIIDIGRANAGPLTQFADSLGVFSFPFLFDSREHMWNALDSSLKEELFTDLEKSDLVGLAFYDAGARSFYSTDPIESVNDVEGKKIRVMQNDILIDAFKKLGTSPTPLAASEVYSALQMGVIEGGENNVSTYVADGHFEVAKNFTLSEHLRIPGVLFMSKQSWDKLSEEDQGIIKEAAEESEETQLKEYDEYSQTAMDRVMESGNNVVELSDEERAAFKEKVEPLYEEYDSTYGDLFQAIEDAR</sequence>
<dbReference type="RefSeq" id="WP_301550263.1">
    <property type="nucleotide sequence ID" value="NZ_JAQRMZ010000001.1"/>
</dbReference>
<keyword evidence="3" id="KW-0675">Receptor</keyword>
<feature type="chain" id="PRO_5045566492" evidence="2">
    <location>
        <begin position="28"/>
        <end position="344"/>
    </location>
</feature>